<keyword evidence="12" id="KW-1185">Reference proteome</keyword>
<dbReference type="PANTHER" id="PTHR42648">
    <property type="entry name" value="TRANSPOSASE, PUTATIVE-RELATED"/>
    <property type="match status" value="1"/>
</dbReference>
<dbReference type="OrthoDB" id="97058at2759"/>
<dbReference type="GO" id="GO:0003887">
    <property type="term" value="F:DNA-directed DNA polymerase activity"/>
    <property type="evidence" value="ECO:0007669"/>
    <property type="project" value="UniProtKB-KW"/>
</dbReference>
<feature type="domain" description="GAG-pre-integrase" evidence="10">
    <location>
        <begin position="188"/>
        <end position="237"/>
    </location>
</feature>
<dbReference type="PANTHER" id="PTHR42648:SF11">
    <property type="entry name" value="TRANSPOSON TY4-P GAG-POL POLYPROTEIN"/>
    <property type="match status" value="1"/>
</dbReference>
<dbReference type="InterPro" id="IPR039537">
    <property type="entry name" value="Retrotran_Ty1/copia-like"/>
</dbReference>
<evidence type="ECO:0000256" key="4">
    <source>
        <dbReference type="ARBA" id="ARBA00022801"/>
    </source>
</evidence>
<evidence type="ECO:0000259" key="10">
    <source>
        <dbReference type="Pfam" id="PF13976"/>
    </source>
</evidence>
<evidence type="ECO:0000256" key="7">
    <source>
        <dbReference type="ARBA" id="ARBA00022918"/>
    </source>
</evidence>
<proteinExistence type="predicted"/>
<keyword evidence="8" id="KW-0548">Nucleotidyltransferase</keyword>
<keyword evidence="7" id="KW-0695">RNA-directed DNA polymerase</keyword>
<keyword evidence="5" id="KW-0460">Magnesium</keyword>
<keyword evidence="8" id="KW-0239">DNA-directed DNA polymerase</keyword>
<dbReference type="GO" id="GO:0003964">
    <property type="term" value="F:RNA-directed DNA polymerase activity"/>
    <property type="evidence" value="ECO:0007669"/>
    <property type="project" value="UniProtKB-KW"/>
</dbReference>
<name>A0A8K0D0Q6_IGNLU</name>
<keyword evidence="8" id="KW-0808">Transferase</keyword>
<gene>
    <name evidence="11" type="ORF">ILUMI_10279</name>
</gene>
<keyword evidence="9" id="KW-0233">DNA recombination</keyword>
<evidence type="ECO:0000256" key="5">
    <source>
        <dbReference type="ARBA" id="ARBA00022842"/>
    </source>
</evidence>
<evidence type="ECO:0000313" key="12">
    <source>
        <dbReference type="Proteomes" id="UP000801492"/>
    </source>
</evidence>
<evidence type="ECO:0000256" key="2">
    <source>
        <dbReference type="ARBA" id="ARBA00022723"/>
    </source>
</evidence>
<dbReference type="GO" id="GO:0015074">
    <property type="term" value="P:DNA integration"/>
    <property type="evidence" value="ECO:0007669"/>
    <property type="project" value="UniProtKB-KW"/>
</dbReference>
<reference evidence="11" key="1">
    <citation type="submission" date="2019-08" db="EMBL/GenBank/DDBJ databases">
        <title>The genome of the North American firefly Photinus pyralis.</title>
        <authorList>
            <consortium name="Photinus pyralis genome working group"/>
            <person name="Fallon T.R."/>
            <person name="Sander Lower S.E."/>
            <person name="Weng J.-K."/>
        </authorList>
    </citation>
    <scope>NUCLEOTIDE SEQUENCE</scope>
    <source>
        <strain evidence="11">TRF0915ILg1</strain>
        <tissue evidence="11">Whole body</tissue>
    </source>
</reference>
<accession>A0A8K0D0Q6</accession>
<evidence type="ECO:0000256" key="1">
    <source>
        <dbReference type="ARBA" id="ARBA00022722"/>
    </source>
</evidence>
<dbReference type="Pfam" id="PF13976">
    <property type="entry name" value="gag_pre-integrs"/>
    <property type="match status" value="1"/>
</dbReference>
<dbReference type="GO" id="GO:0016787">
    <property type="term" value="F:hydrolase activity"/>
    <property type="evidence" value="ECO:0007669"/>
    <property type="project" value="UniProtKB-KW"/>
</dbReference>
<keyword evidence="6" id="KW-0229">DNA integration</keyword>
<sequence length="315" mass="36379">MDEALLVHVMTCNKASEMWVKLTSIYEQSTEMSLQILQGQFFSFKYDESKDIATHISNLTTLVNKIKEAGECISEAMVIARIIISLPRRFQHFVSAWESVPSANQNLNNLTSRLMAEEKRMFERKQNQNNSGVCMEKEYSVQGEEDIIYLKKNDKLYVEAIKNKNLFLINIKVDTRENCEENNLLAGYASGIRSIQDWHERLAHQNFQHVRSLLKSLNIEFKDDKNAFYDYCLQGKQCRQPFRISTTEVNELCNTISADLCGPMEVPSVGGSKYFLVLKDHYSKEGNPLCDNSKHKGRDYLEKVNQQIRRCYAGL</sequence>
<organism evidence="11 12">
    <name type="scientific">Ignelater luminosus</name>
    <name type="common">Cucubano</name>
    <name type="synonym">Pyrophorus luminosus</name>
    <dbReference type="NCBI Taxonomy" id="2038154"/>
    <lineage>
        <taxon>Eukaryota</taxon>
        <taxon>Metazoa</taxon>
        <taxon>Ecdysozoa</taxon>
        <taxon>Arthropoda</taxon>
        <taxon>Hexapoda</taxon>
        <taxon>Insecta</taxon>
        <taxon>Pterygota</taxon>
        <taxon>Neoptera</taxon>
        <taxon>Endopterygota</taxon>
        <taxon>Coleoptera</taxon>
        <taxon>Polyphaga</taxon>
        <taxon>Elateriformia</taxon>
        <taxon>Elateroidea</taxon>
        <taxon>Elateridae</taxon>
        <taxon>Agrypninae</taxon>
        <taxon>Pyrophorini</taxon>
        <taxon>Ignelater</taxon>
    </lineage>
</organism>
<evidence type="ECO:0000256" key="3">
    <source>
        <dbReference type="ARBA" id="ARBA00022759"/>
    </source>
</evidence>
<evidence type="ECO:0000256" key="9">
    <source>
        <dbReference type="ARBA" id="ARBA00023172"/>
    </source>
</evidence>
<protein>
    <recommendedName>
        <fullName evidence="10">GAG-pre-integrase domain-containing protein</fullName>
    </recommendedName>
</protein>
<keyword evidence="3" id="KW-0255">Endonuclease</keyword>
<dbReference type="Proteomes" id="UP000801492">
    <property type="component" value="Unassembled WGS sequence"/>
</dbReference>
<dbReference type="AlphaFoldDB" id="A0A8K0D0Q6"/>
<dbReference type="EMBL" id="VTPC01005563">
    <property type="protein sequence ID" value="KAF2895894.1"/>
    <property type="molecule type" value="Genomic_DNA"/>
</dbReference>
<dbReference type="InterPro" id="IPR025724">
    <property type="entry name" value="GAG-pre-integrase_dom"/>
</dbReference>
<keyword evidence="4" id="KW-0378">Hydrolase</keyword>
<dbReference type="GO" id="GO:0006310">
    <property type="term" value="P:DNA recombination"/>
    <property type="evidence" value="ECO:0007669"/>
    <property type="project" value="UniProtKB-KW"/>
</dbReference>
<comment type="caution">
    <text evidence="11">The sequence shown here is derived from an EMBL/GenBank/DDBJ whole genome shotgun (WGS) entry which is preliminary data.</text>
</comment>
<evidence type="ECO:0000313" key="11">
    <source>
        <dbReference type="EMBL" id="KAF2895894.1"/>
    </source>
</evidence>
<dbReference type="GO" id="GO:0046872">
    <property type="term" value="F:metal ion binding"/>
    <property type="evidence" value="ECO:0007669"/>
    <property type="project" value="UniProtKB-KW"/>
</dbReference>
<dbReference type="Pfam" id="PF14223">
    <property type="entry name" value="Retrotran_gag_2"/>
    <property type="match status" value="1"/>
</dbReference>
<evidence type="ECO:0000256" key="6">
    <source>
        <dbReference type="ARBA" id="ARBA00022908"/>
    </source>
</evidence>
<evidence type="ECO:0000256" key="8">
    <source>
        <dbReference type="ARBA" id="ARBA00022932"/>
    </source>
</evidence>
<keyword evidence="2" id="KW-0479">Metal-binding</keyword>
<dbReference type="GO" id="GO:0004519">
    <property type="term" value="F:endonuclease activity"/>
    <property type="evidence" value="ECO:0007669"/>
    <property type="project" value="UniProtKB-KW"/>
</dbReference>
<keyword evidence="1" id="KW-0540">Nuclease</keyword>